<dbReference type="PROSITE" id="PS50103">
    <property type="entry name" value="ZF_C3H1"/>
    <property type="match status" value="4"/>
</dbReference>
<evidence type="ECO:0000256" key="2">
    <source>
        <dbReference type="ARBA" id="ARBA00022737"/>
    </source>
</evidence>
<evidence type="ECO:0000313" key="8">
    <source>
        <dbReference type="EMBL" id="KAI9632413.1"/>
    </source>
</evidence>
<sequence length="979" mass="104615">MSASSTTPPLTPAEPSTPPPTGPSVRITLPTPPSFARRQRSVSTSVPSPPSKQASEEESGESTSSGSENADVVSPFKIVEWKKSHGRSVSFNLPAILSPISPRDTSRNVKEPSASPGLYRIPQKSPDYVESSTVPLSETPVLDAGDKKRRVPPRPLSLSPASQRFVGPMTGVSSTTRHGPMTVPAHGSRWSSTAAARGLSIAPSLAKQRHSTSSASALGSIWSANLAGLGASSGWISPALASARSTGGSSARTRGLTVAVLNSGKEVLIETLPTPGLGRTLSDRSDVIAEEKEEEMEMLKDELASPTPKPKASSPAPSTARSPTKKPREIILCRYYHTPDLTCTSRPCRFVHDLASVGITEASISDYNMKSPTTANLPSAVLDRRTGDSPDFTSGTFAAYQAEARRKTLTVKDVDEKGIVPGEKVVVASENGTEVEGMVFLMSGGGKGPAGRGKAKFKTVACKEYAEGHCPYGAHCSFIHDEQPSVVAPPKSAIPNLGPILSKPLATSTATTKADRRRTFDPTLLRGAVNAWLTTPSSPGPINLSMDLDAVERHQQNLSAFAPPYRETPIEVNVEGKLIPTTPGLPSTSGVSRGSVPEVRFKLEPAPAMVRAKSSDSTSSKRSAWSKGPPAHLKTVTIDSSPIIHQTLAVPVSATSMFGTGSDPATPWDPAIRALRIAEAEEEAAQEIKRDPEYPPTASYATVAPDYVYTFPDGPQLGPMSYPYSAPAYPWGMPMSPVNVAVGGMYDPAPQIPGGLGVMWTPTGWAVQDAAMKMALFQAENGEGWRKGQAKGEYQPKTYWRTKKCKFYAEGSCPHGDTCTYIHEGPVPQESKPKRSSKKNHQTQPCKFYNSAAGCLNNDNDCAFLHTLVVPTSAQLVAKPRPWRTRPCRHFQVGRCRLGDSCHFAHQYDGTGIGGREEGDGGVSEGGHALTEESLRRSLAESGMRERVRDEDEDSEDDLEIVTEDTSTLSPPHSVRAVW</sequence>
<feature type="region of interest" description="Disordered" evidence="6">
    <location>
        <begin position="292"/>
        <end position="325"/>
    </location>
</feature>
<protein>
    <recommendedName>
        <fullName evidence="7">C3H1-type domain-containing protein</fullName>
    </recommendedName>
</protein>
<keyword evidence="1 5" id="KW-0479">Metal-binding</keyword>
<dbReference type="RefSeq" id="XP_052942190.1">
    <property type="nucleotide sequence ID" value="XM_053091229.1"/>
</dbReference>
<dbReference type="PANTHER" id="PTHR12547:SF18">
    <property type="entry name" value="PROTEIN TIS11"/>
    <property type="match status" value="1"/>
</dbReference>
<feature type="region of interest" description="Disordered" evidence="6">
    <location>
        <begin position="607"/>
        <end position="632"/>
    </location>
</feature>
<gene>
    <name evidence="8" type="ORF">MKK02DRAFT_40716</name>
</gene>
<feature type="region of interest" description="Disordered" evidence="6">
    <location>
        <begin position="1"/>
        <end position="73"/>
    </location>
</feature>
<dbReference type="SUPFAM" id="SSF90229">
    <property type="entry name" value="CCCH zinc finger"/>
    <property type="match status" value="4"/>
</dbReference>
<keyword evidence="4 5" id="KW-0862">Zinc</keyword>
<evidence type="ECO:0000256" key="6">
    <source>
        <dbReference type="SAM" id="MobiDB-lite"/>
    </source>
</evidence>
<dbReference type="InterPro" id="IPR000571">
    <property type="entry name" value="Znf_CCCH"/>
</dbReference>
<evidence type="ECO:0000313" key="9">
    <source>
        <dbReference type="Proteomes" id="UP001164286"/>
    </source>
</evidence>
<feature type="zinc finger region" description="C3H1-type" evidence="5">
    <location>
        <begin position="840"/>
        <end position="869"/>
    </location>
</feature>
<feature type="compositionally biased region" description="Pro residues" evidence="6">
    <location>
        <begin position="9"/>
        <end position="22"/>
    </location>
</feature>
<feature type="compositionally biased region" description="Acidic residues" evidence="6">
    <location>
        <begin position="951"/>
        <end position="963"/>
    </location>
</feature>
<evidence type="ECO:0000256" key="1">
    <source>
        <dbReference type="ARBA" id="ARBA00022723"/>
    </source>
</evidence>
<dbReference type="GO" id="GO:0003729">
    <property type="term" value="F:mRNA binding"/>
    <property type="evidence" value="ECO:0007669"/>
    <property type="project" value="InterPro"/>
</dbReference>
<dbReference type="Gene3D" id="4.10.1000.10">
    <property type="entry name" value="Zinc finger, CCCH-type"/>
    <property type="match status" value="3"/>
</dbReference>
<accession>A0AA38LRI0</accession>
<reference evidence="8" key="1">
    <citation type="journal article" date="2022" name="G3 (Bethesda)">
        <title>High quality genome of the basidiomycete yeast Dioszegia hungarica PDD-24b-2 isolated from cloud water.</title>
        <authorList>
            <person name="Jarrige D."/>
            <person name="Haridas S."/>
            <person name="Bleykasten-Grosshans C."/>
            <person name="Joly M."/>
            <person name="Nadalig T."/>
            <person name="Sancelme M."/>
            <person name="Vuilleumier S."/>
            <person name="Grigoriev I.V."/>
            <person name="Amato P."/>
            <person name="Bringel F."/>
        </authorList>
    </citation>
    <scope>NUCLEOTIDE SEQUENCE</scope>
    <source>
        <strain evidence="8">PDD-24b-2</strain>
    </source>
</reference>
<feature type="domain" description="C3H1-type" evidence="7">
    <location>
        <begin position="799"/>
        <end position="826"/>
    </location>
</feature>
<comment type="caution">
    <text evidence="8">The sequence shown here is derived from an EMBL/GenBank/DDBJ whole genome shotgun (WGS) entry which is preliminary data.</text>
</comment>
<keyword evidence="3 5" id="KW-0863">Zinc-finger</keyword>
<dbReference type="PANTHER" id="PTHR12547">
    <property type="entry name" value="CCCH ZINC FINGER/TIS11-RELATED"/>
    <property type="match status" value="1"/>
</dbReference>
<dbReference type="AlphaFoldDB" id="A0AA38LRI0"/>
<dbReference type="SMART" id="SM00356">
    <property type="entry name" value="ZnF_C3H1"/>
    <property type="match status" value="5"/>
</dbReference>
<dbReference type="GO" id="GO:0008270">
    <property type="term" value="F:zinc ion binding"/>
    <property type="evidence" value="ECO:0007669"/>
    <property type="project" value="UniProtKB-KW"/>
</dbReference>
<feature type="compositionally biased region" description="Low complexity" evidence="6">
    <location>
        <begin position="615"/>
        <end position="627"/>
    </location>
</feature>
<feature type="region of interest" description="Disordered" evidence="6">
    <location>
        <begin position="913"/>
        <end position="979"/>
    </location>
</feature>
<feature type="zinc finger region" description="C3H1-type" evidence="5">
    <location>
        <begin position="456"/>
        <end position="483"/>
    </location>
</feature>
<dbReference type="InterPro" id="IPR045877">
    <property type="entry name" value="ZFP36-like"/>
</dbReference>
<feature type="zinc finger region" description="C3H1-type" evidence="5">
    <location>
        <begin position="799"/>
        <end position="826"/>
    </location>
</feature>
<feature type="zinc finger region" description="C3H1-type" evidence="5">
    <location>
        <begin position="882"/>
        <end position="909"/>
    </location>
</feature>
<keyword evidence="2" id="KW-0677">Repeat</keyword>
<feature type="domain" description="C3H1-type" evidence="7">
    <location>
        <begin position="456"/>
        <end position="483"/>
    </location>
</feature>
<evidence type="ECO:0000256" key="3">
    <source>
        <dbReference type="ARBA" id="ARBA00022771"/>
    </source>
</evidence>
<organism evidence="8 9">
    <name type="scientific">Dioszegia hungarica</name>
    <dbReference type="NCBI Taxonomy" id="4972"/>
    <lineage>
        <taxon>Eukaryota</taxon>
        <taxon>Fungi</taxon>
        <taxon>Dikarya</taxon>
        <taxon>Basidiomycota</taxon>
        <taxon>Agaricomycotina</taxon>
        <taxon>Tremellomycetes</taxon>
        <taxon>Tremellales</taxon>
        <taxon>Bulleribasidiaceae</taxon>
        <taxon>Dioszegia</taxon>
    </lineage>
</organism>
<evidence type="ECO:0000256" key="5">
    <source>
        <dbReference type="PROSITE-ProRule" id="PRU00723"/>
    </source>
</evidence>
<dbReference type="GeneID" id="77730434"/>
<feature type="domain" description="C3H1-type" evidence="7">
    <location>
        <begin position="882"/>
        <end position="909"/>
    </location>
</feature>
<dbReference type="Proteomes" id="UP001164286">
    <property type="component" value="Unassembled WGS sequence"/>
</dbReference>
<keyword evidence="9" id="KW-1185">Reference proteome</keyword>
<proteinExistence type="predicted"/>
<evidence type="ECO:0000259" key="7">
    <source>
        <dbReference type="PROSITE" id="PS50103"/>
    </source>
</evidence>
<dbReference type="Pfam" id="PF00642">
    <property type="entry name" value="zf-CCCH"/>
    <property type="match status" value="3"/>
</dbReference>
<dbReference type="Pfam" id="PF14608">
    <property type="entry name" value="zf-CCCH_2"/>
    <property type="match status" value="1"/>
</dbReference>
<evidence type="ECO:0000256" key="4">
    <source>
        <dbReference type="ARBA" id="ARBA00022833"/>
    </source>
</evidence>
<feature type="compositionally biased region" description="Basic and acidic residues" evidence="6">
    <location>
        <begin position="930"/>
        <end position="950"/>
    </location>
</feature>
<feature type="domain" description="C3H1-type" evidence="7">
    <location>
        <begin position="840"/>
        <end position="869"/>
    </location>
</feature>
<feature type="compositionally biased region" description="Low complexity" evidence="6">
    <location>
        <begin position="304"/>
        <end position="322"/>
    </location>
</feature>
<dbReference type="EMBL" id="JAKWFO010000014">
    <property type="protein sequence ID" value="KAI9632413.1"/>
    <property type="molecule type" value="Genomic_DNA"/>
</dbReference>
<feature type="region of interest" description="Disordered" evidence="6">
    <location>
        <begin position="97"/>
        <end position="188"/>
    </location>
</feature>
<dbReference type="InterPro" id="IPR036855">
    <property type="entry name" value="Znf_CCCH_sf"/>
</dbReference>
<name>A0AA38LRI0_9TREE</name>